<evidence type="ECO:0000313" key="2">
    <source>
        <dbReference type="Proteomes" id="UP000708208"/>
    </source>
</evidence>
<reference evidence="1" key="1">
    <citation type="submission" date="2021-06" db="EMBL/GenBank/DDBJ databases">
        <authorList>
            <person name="Hodson N. C."/>
            <person name="Mongue J. A."/>
            <person name="Jaron S. K."/>
        </authorList>
    </citation>
    <scope>NUCLEOTIDE SEQUENCE</scope>
</reference>
<evidence type="ECO:0000313" key="1">
    <source>
        <dbReference type="EMBL" id="CAG7819910.1"/>
    </source>
</evidence>
<sequence>VRFLKPSVSLCSVSITALSCPNHITLDFP</sequence>
<dbReference type="AlphaFoldDB" id="A0A8J2PMA7"/>
<organism evidence="1 2">
    <name type="scientific">Allacma fusca</name>
    <dbReference type="NCBI Taxonomy" id="39272"/>
    <lineage>
        <taxon>Eukaryota</taxon>
        <taxon>Metazoa</taxon>
        <taxon>Ecdysozoa</taxon>
        <taxon>Arthropoda</taxon>
        <taxon>Hexapoda</taxon>
        <taxon>Collembola</taxon>
        <taxon>Symphypleona</taxon>
        <taxon>Sminthuridae</taxon>
        <taxon>Allacma</taxon>
    </lineage>
</organism>
<accession>A0A8J2PMA7</accession>
<proteinExistence type="predicted"/>
<keyword evidence="2" id="KW-1185">Reference proteome</keyword>
<dbReference type="EMBL" id="CAJVCH010463080">
    <property type="protein sequence ID" value="CAG7819910.1"/>
    <property type="molecule type" value="Genomic_DNA"/>
</dbReference>
<name>A0A8J2PMA7_9HEXA</name>
<comment type="caution">
    <text evidence="1">The sequence shown here is derived from an EMBL/GenBank/DDBJ whole genome shotgun (WGS) entry which is preliminary data.</text>
</comment>
<gene>
    <name evidence="1" type="ORF">AFUS01_LOCUS30328</name>
</gene>
<dbReference type="Proteomes" id="UP000708208">
    <property type="component" value="Unassembled WGS sequence"/>
</dbReference>
<feature type="non-terminal residue" evidence="1">
    <location>
        <position position="1"/>
    </location>
</feature>
<protein>
    <submittedName>
        <fullName evidence="1">Uncharacterized protein</fullName>
    </submittedName>
</protein>